<dbReference type="GO" id="GO:0006487">
    <property type="term" value="P:protein N-linked glycosylation"/>
    <property type="evidence" value="ECO:0007669"/>
    <property type="project" value="TreeGrafter"/>
</dbReference>
<dbReference type="Gene3D" id="3.90.550.10">
    <property type="entry name" value="Spore Coat Polysaccharide Biosynthesis Protein SpsA, Chain A"/>
    <property type="match status" value="1"/>
</dbReference>
<evidence type="ECO:0000259" key="1">
    <source>
        <dbReference type="Pfam" id="PF00535"/>
    </source>
</evidence>
<dbReference type="PANTHER" id="PTHR10859">
    <property type="entry name" value="GLYCOSYL TRANSFERASE"/>
    <property type="match status" value="1"/>
</dbReference>
<name>A0A1F6APQ0_9BACT</name>
<comment type="caution">
    <text evidence="2">The sequence shown here is derived from an EMBL/GenBank/DDBJ whole genome shotgun (WGS) entry which is preliminary data.</text>
</comment>
<dbReference type="InterPro" id="IPR029044">
    <property type="entry name" value="Nucleotide-diphossugar_trans"/>
</dbReference>
<dbReference type="Pfam" id="PF00535">
    <property type="entry name" value="Glycos_transf_2"/>
    <property type="match status" value="1"/>
</dbReference>
<evidence type="ECO:0000313" key="3">
    <source>
        <dbReference type="Proteomes" id="UP000176609"/>
    </source>
</evidence>
<evidence type="ECO:0000313" key="2">
    <source>
        <dbReference type="EMBL" id="OGG26654.1"/>
    </source>
</evidence>
<sequence length="251" mass="28748">MNNIYLSVIIPCYNEERNIRLGALENVAHFLNKKIFPWEVLIVDDGSQDESPDLIKKFINEHSNFKLYTIKHQGKASAVVAGVENVSGEYILFTDLDQATPLNQIDVLLPWFNKGYDLIIGSRNNKRRGAPFLRVAMARGFMWLRNIILNLGIRDTQCGFKAFTKVAANKIFPRLKVFGLNRKVHGSTVTAGFDVELLFVAKKLGFKIVEIPVEWHYQETRHINAVRDSWEGLLDLVKIRLNSMLGVYENR</sequence>
<dbReference type="SUPFAM" id="SSF53448">
    <property type="entry name" value="Nucleotide-diphospho-sugar transferases"/>
    <property type="match status" value="1"/>
</dbReference>
<reference evidence="2 3" key="1">
    <citation type="journal article" date="2016" name="Nat. Commun.">
        <title>Thousands of microbial genomes shed light on interconnected biogeochemical processes in an aquifer system.</title>
        <authorList>
            <person name="Anantharaman K."/>
            <person name="Brown C.T."/>
            <person name="Hug L.A."/>
            <person name="Sharon I."/>
            <person name="Castelle C.J."/>
            <person name="Probst A.J."/>
            <person name="Thomas B.C."/>
            <person name="Singh A."/>
            <person name="Wilkins M.J."/>
            <person name="Karaoz U."/>
            <person name="Brodie E.L."/>
            <person name="Williams K.H."/>
            <person name="Hubbard S.S."/>
            <person name="Banfield J.F."/>
        </authorList>
    </citation>
    <scope>NUCLEOTIDE SEQUENCE [LARGE SCALE GENOMIC DNA]</scope>
</reference>
<dbReference type="PANTHER" id="PTHR10859:SF91">
    <property type="entry name" value="DOLICHYL-PHOSPHATE BETA-GLUCOSYLTRANSFERASE"/>
    <property type="match status" value="1"/>
</dbReference>
<organism evidence="2 3">
    <name type="scientific">Candidatus Gottesmanbacteria bacterium RIFCSPLOWO2_01_FULL_39_12b</name>
    <dbReference type="NCBI Taxonomy" id="1798388"/>
    <lineage>
        <taxon>Bacteria</taxon>
        <taxon>Candidatus Gottesmaniibacteriota</taxon>
    </lineage>
</organism>
<proteinExistence type="predicted"/>
<dbReference type="Proteomes" id="UP000176609">
    <property type="component" value="Unassembled WGS sequence"/>
</dbReference>
<dbReference type="AlphaFoldDB" id="A0A1F6APQ0"/>
<feature type="domain" description="Glycosyltransferase 2-like" evidence="1">
    <location>
        <begin position="7"/>
        <end position="172"/>
    </location>
</feature>
<accession>A0A1F6APQ0</accession>
<protein>
    <recommendedName>
        <fullName evidence="1">Glycosyltransferase 2-like domain-containing protein</fullName>
    </recommendedName>
</protein>
<dbReference type="EMBL" id="MFJR01000007">
    <property type="protein sequence ID" value="OGG26654.1"/>
    <property type="molecule type" value="Genomic_DNA"/>
</dbReference>
<dbReference type="InterPro" id="IPR001173">
    <property type="entry name" value="Glyco_trans_2-like"/>
</dbReference>
<gene>
    <name evidence="2" type="ORF">A2960_00585</name>
</gene>